<reference evidence="2 3" key="1">
    <citation type="journal article" date="2015" name="Nature">
        <title>rRNA introns, odd ribosomes, and small enigmatic genomes across a large radiation of phyla.</title>
        <authorList>
            <person name="Brown C.T."/>
            <person name="Hug L.A."/>
            <person name="Thomas B.C."/>
            <person name="Sharon I."/>
            <person name="Castelle C.J."/>
            <person name="Singh A."/>
            <person name="Wilkins M.J."/>
            <person name="Williams K.H."/>
            <person name="Banfield J.F."/>
        </authorList>
    </citation>
    <scope>NUCLEOTIDE SEQUENCE [LARGE SCALE GENOMIC DNA]</scope>
</reference>
<dbReference type="InterPro" id="IPR011051">
    <property type="entry name" value="RmlC_Cupin_sf"/>
</dbReference>
<dbReference type="Proteomes" id="UP000034749">
    <property type="component" value="Unassembled WGS sequence"/>
</dbReference>
<comment type="caution">
    <text evidence="2">The sequence shown here is derived from an EMBL/GenBank/DDBJ whole genome shotgun (WGS) entry which is preliminary data.</text>
</comment>
<feature type="domain" description="Cupin type-2" evidence="1">
    <location>
        <begin position="28"/>
        <end position="86"/>
    </location>
</feature>
<dbReference type="PANTHER" id="PTHR36440">
    <property type="entry name" value="PUTATIVE (AFU_ORTHOLOGUE AFUA_8G07350)-RELATED"/>
    <property type="match status" value="1"/>
</dbReference>
<evidence type="ECO:0000313" key="2">
    <source>
        <dbReference type="EMBL" id="KKR79162.1"/>
    </source>
</evidence>
<sequence length="121" mass="14324">MAHKKVPKVWGSEEWIVNRDYCGKKLILKKGFRCSMHYHKNKDETFYILKGRVLMETEGKKQIMLPGDSIHITPMLKHRFTGLEDSEIMEFSTHHEDEDSYRVEESGKVDLNKLDLRDIEK</sequence>
<dbReference type="EMBL" id="LBZW01000015">
    <property type="protein sequence ID" value="KKR79162.1"/>
    <property type="molecule type" value="Genomic_DNA"/>
</dbReference>
<dbReference type="Pfam" id="PF07883">
    <property type="entry name" value="Cupin_2"/>
    <property type="match status" value="1"/>
</dbReference>
<dbReference type="PANTHER" id="PTHR36440:SF1">
    <property type="entry name" value="PUTATIVE (AFU_ORTHOLOGUE AFUA_8G07350)-RELATED"/>
    <property type="match status" value="1"/>
</dbReference>
<organism evidence="2 3">
    <name type="scientific">Candidatus Nomurabacteria bacterium GW2011_GWA2_40_9</name>
    <dbReference type="NCBI Taxonomy" id="1618734"/>
    <lineage>
        <taxon>Bacteria</taxon>
        <taxon>Candidatus Nomuraibacteriota</taxon>
    </lineage>
</organism>
<dbReference type="InterPro" id="IPR014710">
    <property type="entry name" value="RmlC-like_jellyroll"/>
</dbReference>
<protein>
    <recommendedName>
        <fullName evidence="1">Cupin type-2 domain-containing protein</fullName>
    </recommendedName>
</protein>
<dbReference type="InterPro" id="IPR013096">
    <property type="entry name" value="Cupin_2"/>
</dbReference>
<name>A0A0G0WUW4_9BACT</name>
<dbReference type="SUPFAM" id="SSF51182">
    <property type="entry name" value="RmlC-like cupins"/>
    <property type="match status" value="1"/>
</dbReference>
<accession>A0A0G0WUW4</accession>
<dbReference type="Gene3D" id="2.60.120.10">
    <property type="entry name" value="Jelly Rolls"/>
    <property type="match status" value="1"/>
</dbReference>
<evidence type="ECO:0000259" key="1">
    <source>
        <dbReference type="Pfam" id="PF07883"/>
    </source>
</evidence>
<gene>
    <name evidence="2" type="ORF">UU24_C0015G0002</name>
</gene>
<dbReference type="AlphaFoldDB" id="A0A0G0WUW4"/>
<proteinExistence type="predicted"/>
<dbReference type="InterPro" id="IPR053146">
    <property type="entry name" value="QDO-like"/>
</dbReference>
<evidence type="ECO:0000313" key="3">
    <source>
        <dbReference type="Proteomes" id="UP000034749"/>
    </source>
</evidence>